<gene>
    <name evidence="1" type="ORF">A3D67_03605</name>
</gene>
<evidence type="ECO:0000313" key="2">
    <source>
        <dbReference type="Proteomes" id="UP000178099"/>
    </source>
</evidence>
<name>A0A1G2D9Z6_9BACT</name>
<accession>A0A1G2D9Z6</accession>
<proteinExistence type="predicted"/>
<organism evidence="1 2">
    <name type="scientific">Candidatus Lloydbacteria bacterium RIFCSPHIGHO2_02_FULL_51_22</name>
    <dbReference type="NCBI Taxonomy" id="1798663"/>
    <lineage>
        <taxon>Bacteria</taxon>
        <taxon>Candidatus Lloydiibacteriota</taxon>
    </lineage>
</organism>
<dbReference type="AlphaFoldDB" id="A0A1G2D9Z6"/>
<protein>
    <submittedName>
        <fullName evidence="1">Uncharacterized protein</fullName>
    </submittedName>
</protein>
<reference evidence="1 2" key="1">
    <citation type="journal article" date="2016" name="Nat. Commun.">
        <title>Thousands of microbial genomes shed light on interconnected biogeochemical processes in an aquifer system.</title>
        <authorList>
            <person name="Anantharaman K."/>
            <person name="Brown C.T."/>
            <person name="Hug L.A."/>
            <person name="Sharon I."/>
            <person name="Castelle C.J."/>
            <person name="Probst A.J."/>
            <person name="Thomas B.C."/>
            <person name="Singh A."/>
            <person name="Wilkins M.J."/>
            <person name="Karaoz U."/>
            <person name="Brodie E.L."/>
            <person name="Williams K.H."/>
            <person name="Hubbard S.S."/>
            <person name="Banfield J.F."/>
        </authorList>
    </citation>
    <scope>NUCLEOTIDE SEQUENCE [LARGE SCALE GENOMIC DNA]</scope>
</reference>
<sequence>MTSIMTAAEMTDGQIENAVGKLRDAMRKHRSEITSDVAQQVLGTENLGMMMFTPFRERAEVFSTLIVRKVTVNRDRSQQDAIEATGRTQYTERTVVDAMPEGMGDEVEVVFFKPDLSGRNGSISDDDLEKEFELRGLKPADPISVARVNEADPAFADEKPHCTHWKDDKGNWCYAVFSCWGGKRDVGVNRSGGYWIHSDGRWSDRWWFAGVRK</sequence>
<evidence type="ECO:0000313" key="1">
    <source>
        <dbReference type="EMBL" id="OGZ10455.1"/>
    </source>
</evidence>
<dbReference type="EMBL" id="MHLN01000040">
    <property type="protein sequence ID" value="OGZ10455.1"/>
    <property type="molecule type" value="Genomic_DNA"/>
</dbReference>
<dbReference type="Proteomes" id="UP000178099">
    <property type="component" value="Unassembled WGS sequence"/>
</dbReference>
<comment type="caution">
    <text evidence="1">The sequence shown here is derived from an EMBL/GenBank/DDBJ whole genome shotgun (WGS) entry which is preliminary data.</text>
</comment>